<dbReference type="InterPro" id="IPR052740">
    <property type="entry name" value="CE4"/>
</dbReference>
<dbReference type="AlphaFoldDB" id="A9V3M3"/>
<evidence type="ECO:0000313" key="5">
    <source>
        <dbReference type="Proteomes" id="UP000001357"/>
    </source>
</evidence>
<keyword evidence="5" id="KW-1185">Reference proteome</keyword>
<dbReference type="Gene3D" id="3.20.20.370">
    <property type="entry name" value="Glycoside hydrolase/deacetylase"/>
    <property type="match status" value="1"/>
</dbReference>
<feature type="compositionally biased region" description="Polar residues" evidence="1">
    <location>
        <begin position="166"/>
        <end position="179"/>
    </location>
</feature>
<feature type="domain" description="NodB homology" evidence="3">
    <location>
        <begin position="417"/>
        <end position="492"/>
    </location>
</feature>
<dbReference type="InterPro" id="IPR002509">
    <property type="entry name" value="NODB_dom"/>
</dbReference>
<dbReference type="EMBL" id="CH991557">
    <property type="protein sequence ID" value="EDQ87726.1"/>
    <property type="molecule type" value="Genomic_DNA"/>
</dbReference>
<evidence type="ECO:0000259" key="3">
    <source>
        <dbReference type="Pfam" id="PF01522"/>
    </source>
</evidence>
<feature type="region of interest" description="Disordered" evidence="1">
    <location>
        <begin position="135"/>
        <end position="179"/>
    </location>
</feature>
<evidence type="ECO:0000256" key="1">
    <source>
        <dbReference type="SAM" id="MobiDB-lite"/>
    </source>
</evidence>
<dbReference type="PANTHER" id="PTHR45985">
    <property type="match status" value="1"/>
</dbReference>
<protein>
    <recommendedName>
        <fullName evidence="3">NodB homology domain-containing protein</fullName>
    </recommendedName>
</protein>
<dbReference type="GeneID" id="5892619"/>
<keyword evidence="2" id="KW-0472">Membrane</keyword>
<accession>A9V3M3</accession>
<gene>
    <name evidence="4" type="ORF">MONBRDRAFT_9540</name>
</gene>
<dbReference type="GO" id="GO:0016810">
    <property type="term" value="F:hydrolase activity, acting on carbon-nitrogen (but not peptide) bonds"/>
    <property type="evidence" value="ECO:0007669"/>
    <property type="project" value="InterPro"/>
</dbReference>
<dbReference type="KEGG" id="mbr:MONBRDRAFT_9540"/>
<dbReference type="Pfam" id="PF01522">
    <property type="entry name" value="Polysacc_deac_1"/>
    <property type="match status" value="1"/>
</dbReference>
<feature type="transmembrane region" description="Helical" evidence="2">
    <location>
        <begin position="335"/>
        <end position="359"/>
    </location>
</feature>
<dbReference type="RefSeq" id="XP_001747259.1">
    <property type="nucleotide sequence ID" value="XM_001747207.1"/>
</dbReference>
<dbReference type="Proteomes" id="UP000001357">
    <property type="component" value="Unassembled WGS sequence"/>
</dbReference>
<evidence type="ECO:0000256" key="2">
    <source>
        <dbReference type="SAM" id="Phobius"/>
    </source>
</evidence>
<dbReference type="STRING" id="81824.A9V3M3"/>
<reference evidence="4 5" key="1">
    <citation type="journal article" date="2008" name="Nature">
        <title>The genome of the choanoflagellate Monosiga brevicollis and the origin of metazoans.</title>
        <authorList>
            <consortium name="JGI Sequencing"/>
            <person name="King N."/>
            <person name="Westbrook M.J."/>
            <person name="Young S.L."/>
            <person name="Kuo A."/>
            <person name="Abedin M."/>
            <person name="Chapman J."/>
            <person name="Fairclough S."/>
            <person name="Hellsten U."/>
            <person name="Isogai Y."/>
            <person name="Letunic I."/>
            <person name="Marr M."/>
            <person name="Pincus D."/>
            <person name="Putnam N."/>
            <person name="Rokas A."/>
            <person name="Wright K.J."/>
            <person name="Zuzow R."/>
            <person name="Dirks W."/>
            <person name="Good M."/>
            <person name="Goodstein D."/>
            <person name="Lemons D."/>
            <person name="Li W."/>
            <person name="Lyons J.B."/>
            <person name="Morris A."/>
            <person name="Nichols S."/>
            <person name="Richter D.J."/>
            <person name="Salamov A."/>
            <person name="Bork P."/>
            <person name="Lim W.A."/>
            <person name="Manning G."/>
            <person name="Miller W.T."/>
            <person name="McGinnis W."/>
            <person name="Shapiro H."/>
            <person name="Tjian R."/>
            <person name="Grigoriev I.V."/>
            <person name="Rokhsar D."/>
        </authorList>
    </citation>
    <scope>NUCLEOTIDE SEQUENCE [LARGE SCALE GENOMIC DNA]</scope>
    <source>
        <strain evidence="5">MX1 / ATCC 50154</strain>
    </source>
</reference>
<dbReference type="eggNOG" id="ENOG502QW08">
    <property type="taxonomic scope" value="Eukaryota"/>
</dbReference>
<dbReference type="GO" id="GO:0005975">
    <property type="term" value="P:carbohydrate metabolic process"/>
    <property type="evidence" value="ECO:0007669"/>
    <property type="project" value="InterPro"/>
</dbReference>
<dbReference type="SUPFAM" id="SSF88713">
    <property type="entry name" value="Glycoside hydrolase/deacetylase"/>
    <property type="match status" value="2"/>
</dbReference>
<sequence>MRAIVDLVVCGLPYGTNNYNPATSDPNGPKNYNINFLLQFRLQMAHILTRAPRVVHRDHADSESEFFQLKGSSEPPEPVVRGYVARSGNRDRIRALGLKSRCGGGGGITELSFLKTSVKTVRCTKLEEGSMASISPGTTIVTNHDPDHDHEHDDSDDTLYSGLPYGTNNYNPATSDPNGPKNYNINFLLQFRLQMAHILTRAPRVVHRDHADSESEFFQLKGLSEPPEPVTVRCTKLEEGSMASISPDTTIVANHDPNHDHDHDHHAVYNMARKKVHDRLAAREASLADMHAAYNRPMYKAMAISRARGGPYTFDELSEDYDYSELCLCTPCRCLLFVLVTAAAVFATLFFTGMILAVATGNTTVVSDAFQDTLPPPLEINAARTDPCNTETCQLPDCFCNNRFAVPRELPVSDIPQLVTITFDDAITVNNYNYYQSLFGSRVNPNGCPAAATFYISHEYTNYRLVQALYREGHEIGLHTISHSYNLDWQPEVYGMRQILYEFAGIPSDEVGQPTLCPSFLASSLCLALPFSPLSPLPFSRATTLTGRGRPCRFVSQWQMHGFRAPFLLPGGDAMLSVLSQSGLTHDSSFLAPTTPTGERMFPFTLEFPFEMPCMVEECPSDLSFPKLWELPVHEWWAPGNPNISYGSVDWQAPPVMISKGVSYSFVLFASQNVLLRRFPDETQPSTQQEVLDLLRYNFYAHYNQNRAPFTVPLHASWFDRYPFAFKALQEFLDELAILPEVYLVDHHKVVEWMRQPTRLSNMADFAPFQCDSAVRVAFDQCTATEQHQCGYTSPEDGSDIYMATCRTCPDSYPWLNNPLGV</sequence>
<organism evidence="4 5">
    <name type="scientific">Monosiga brevicollis</name>
    <name type="common">Choanoflagellate</name>
    <dbReference type="NCBI Taxonomy" id="81824"/>
    <lineage>
        <taxon>Eukaryota</taxon>
        <taxon>Choanoflagellata</taxon>
        <taxon>Craspedida</taxon>
        <taxon>Salpingoecidae</taxon>
        <taxon>Monosiga</taxon>
    </lineage>
</organism>
<dbReference type="InterPro" id="IPR011330">
    <property type="entry name" value="Glyco_hydro/deAcase_b/a-brl"/>
</dbReference>
<feature type="compositionally biased region" description="Basic and acidic residues" evidence="1">
    <location>
        <begin position="144"/>
        <end position="153"/>
    </location>
</feature>
<name>A9V3M3_MONBE</name>
<keyword evidence="2" id="KW-1133">Transmembrane helix</keyword>
<keyword evidence="2" id="KW-0812">Transmembrane</keyword>
<proteinExistence type="predicted"/>
<dbReference type="InParanoid" id="A9V3M3"/>
<dbReference type="PANTHER" id="PTHR45985:SF3">
    <property type="entry name" value="CHITIN DEACETYLASE-LIKE 4"/>
    <property type="match status" value="1"/>
</dbReference>
<evidence type="ECO:0000313" key="4">
    <source>
        <dbReference type="EMBL" id="EDQ87726.1"/>
    </source>
</evidence>